<protein>
    <submittedName>
        <fullName evidence="2">Uncharacterized protein</fullName>
    </submittedName>
</protein>
<evidence type="ECO:0000256" key="1">
    <source>
        <dbReference type="SAM" id="MobiDB-lite"/>
    </source>
</evidence>
<name>A0A2P2P5Z9_RHIMU</name>
<organism evidence="2">
    <name type="scientific">Rhizophora mucronata</name>
    <name type="common">Asiatic mangrove</name>
    <dbReference type="NCBI Taxonomy" id="61149"/>
    <lineage>
        <taxon>Eukaryota</taxon>
        <taxon>Viridiplantae</taxon>
        <taxon>Streptophyta</taxon>
        <taxon>Embryophyta</taxon>
        <taxon>Tracheophyta</taxon>
        <taxon>Spermatophyta</taxon>
        <taxon>Magnoliopsida</taxon>
        <taxon>eudicotyledons</taxon>
        <taxon>Gunneridae</taxon>
        <taxon>Pentapetalae</taxon>
        <taxon>rosids</taxon>
        <taxon>fabids</taxon>
        <taxon>Malpighiales</taxon>
        <taxon>Rhizophoraceae</taxon>
        <taxon>Rhizophora</taxon>
    </lineage>
</organism>
<feature type="region of interest" description="Disordered" evidence="1">
    <location>
        <begin position="1"/>
        <end position="21"/>
    </location>
</feature>
<dbReference type="AlphaFoldDB" id="A0A2P2P5Z9"/>
<reference evidence="2" key="1">
    <citation type="submission" date="2018-02" db="EMBL/GenBank/DDBJ databases">
        <title>Rhizophora mucronata_Transcriptome.</title>
        <authorList>
            <person name="Meera S.P."/>
            <person name="Sreeshan A."/>
            <person name="Augustine A."/>
        </authorList>
    </citation>
    <scope>NUCLEOTIDE SEQUENCE</scope>
    <source>
        <tissue evidence="2">Leaf</tissue>
    </source>
</reference>
<dbReference type="EMBL" id="GGEC01069676">
    <property type="protein sequence ID" value="MBX50160.1"/>
    <property type="molecule type" value="Transcribed_RNA"/>
</dbReference>
<proteinExistence type="predicted"/>
<sequence>MLTHGRTHLHPIQMPHLKKLK</sequence>
<accession>A0A2P2P5Z9</accession>
<evidence type="ECO:0000313" key="2">
    <source>
        <dbReference type="EMBL" id="MBX50160.1"/>
    </source>
</evidence>